<accession>A0A820L575</accession>
<organism evidence="1 2">
    <name type="scientific">Rotaria sordida</name>
    <dbReference type="NCBI Taxonomy" id="392033"/>
    <lineage>
        <taxon>Eukaryota</taxon>
        <taxon>Metazoa</taxon>
        <taxon>Spiralia</taxon>
        <taxon>Gnathifera</taxon>
        <taxon>Rotifera</taxon>
        <taxon>Eurotatoria</taxon>
        <taxon>Bdelloidea</taxon>
        <taxon>Philodinida</taxon>
        <taxon>Philodinidae</taxon>
        <taxon>Rotaria</taxon>
    </lineage>
</organism>
<dbReference type="EMBL" id="CAJOAX010064419">
    <property type="protein sequence ID" value="CAF4353250.1"/>
    <property type="molecule type" value="Genomic_DNA"/>
</dbReference>
<gene>
    <name evidence="1" type="ORF">OTI717_LOCUS43619</name>
</gene>
<feature type="non-terminal residue" evidence="1">
    <location>
        <position position="86"/>
    </location>
</feature>
<protein>
    <submittedName>
        <fullName evidence="1">Uncharacterized protein</fullName>
    </submittedName>
</protein>
<proteinExistence type="predicted"/>
<dbReference type="AlphaFoldDB" id="A0A820L575"/>
<reference evidence="1" key="1">
    <citation type="submission" date="2021-02" db="EMBL/GenBank/DDBJ databases">
        <authorList>
            <person name="Nowell W R."/>
        </authorList>
    </citation>
    <scope>NUCLEOTIDE SEQUENCE</scope>
</reference>
<evidence type="ECO:0000313" key="2">
    <source>
        <dbReference type="Proteomes" id="UP000663823"/>
    </source>
</evidence>
<name>A0A820L575_9BILA</name>
<comment type="caution">
    <text evidence="1">The sequence shown here is derived from an EMBL/GenBank/DDBJ whole genome shotgun (WGS) entry which is preliminary data.</text>
</comment>
<evidence type="ECO:0000313" key="1">
    <source>
        <dbReference type="EMBL" id="CAF4353250.1"/>
    </source>
</evidence>
<dbReference type="Proteomes" id="UP000663823">
    <property type="component" value="Unassembled WGS sequence"/>
</dbReference>
<sequence>MNDEDSNFNLFYSSEETTHSLQIIIDEIKNFTINQNLATMIAEDVNIFPSLPSINEDEISIQLDNSQPLQVFNSPIVINGVVFNDL</sequence>